<evidence type="ECO:0000256" key="1">
    <source>
        <dbReference type="SAM" id="Phobius"/>
    </source>
</evidence>
<dbReference type="EMBL" id="GG662290">
    <property type="protein sequence ID" value="EWS71282.1"/>
    <property type="molecule type" value="Genomic_DNA"/>
</dbReference>
<dbReference type="RefSeq" id="XP_012656188.1">
    <property type="nucleotide sequence ID" value="XM_012800734.1"/>
</dbReference>
<keyword evidence="3" id="KW-1185">Reference proteome</keyword>
<feature type="transmembrane region" description="Helical" evidence="1">
    <location>
        <begin position="35"/>
        <end position="53"/>
    </location>
</feature>
<sequence length="252" mass="29952">MISIEVISGINFIFLLNQPSVIQQILDSVNLLKLYLFYFFIFLIYLQSSILYLKDNNQIKSQINQFELIIYLFYFNKQSICLAQYGDSYVKGFPSVKCDQSYLRQSYFILYPLFAVWSIILPLFLLYKIYNIRYRLNRFKNLKKFGIFYFEYKEKFYYWEFVKIYLKLSLVIVNNLFLDSQNPLKASIICLILLLYSISTNILKPNDNETQNQLEQLIYICCSVSVGLCCYISEEQTAFQNSSKIPALQFLL</sequence>
<name>W7X087_TETTS</name>
<dbReference type="KEGG" id="tet:TTHERM_001008728"/>
<accession>W7X087</accession>
<dbReference type="InParanoid" id="W7X087"/>
<evidence type="ECO:0000313" key="3">
    <source>
        <dbReference type="Proteomes" id="UP000009168"/>
    </source>
</evidence>
<organism evidence="2 3">
    <name type="scientific">Tetrahymena thermophila (strain SB210)</name>
    <dbReference type="NCBI Taxonomy" id="312017"/>
    <lineage>
        <taxon>Eukaryota</taxon>
        <taxon>Sar</taxon>
        <taxon>Alveolata</taxon>
        <taxon>Ciliophora</taxon>
        <taxon>Intramacronucleata</taxon>
        <taxon>Oligohymenophorea</taxon>
        <taxon>Hymenostomatida</taxon>
        <taxon>Tetrahymenina</taxon>
        <taxon>Tetrahymenidae</taxon>
        <taxon>Tetrahymena</taxon>
    </lineage>
</organism>
<evidence type="ECO:0000313" key="2">
    <source>
        <dbReference type="EMBL" id="EWS71282.1"/>
    </source>
</evidence>
<protein>
    <submittedName>
        <fullName evidence="2">Transmembrane protein, putative</fullName>
    </submittedName>
</protein>
<dbReference type="PANTHER" id="PTHR11319">
    <property type="entry name" value="G PROTEIN-COUPLED RECEPTOR-RELATED"/>
    <property type="match status" value="1"/>
</dbReference>
<dbReference type="AlphaFoldDB" id="W7X087"/>
<keyword evidence="1" id="KW-1133">Transmembrane helix</keyword>
<feature type="transmembrane region" description="Helical" evidence="1">
    <location>
        <begin position="65"/>
        <end position="86"/>
    </location>
</feature>
<feature type="transmembrane region" description="Helical" evidence="1">
    <location>
        <begin position="106"/>
        <end position="130"/>
    </location>
</feature>
<dbReference type="PANTHER" id="PTHR11319:SF35">
    <property type="entry name" value="OUTER MEMBRANE PROTEIN PMPC-RELATED"/>
    <property type="match status" value="1"/>
</dbReference>
<keyword evidence="1" id="KW-0472">Membrane</keyword>
<keyword evidence="1 2" id="KW-0812">Transmembrane</keyword>
<proteinExistence type="predicted"/>
<reference evidence="3" key="1">
    <citation type="journal article" date="2006" name="PLoS Biol.">
        <title>Macronuclear genome sequence of the ciliate Tetrahymena thermophila, a model eukaryote.</title>
        <authorList>
            <person name="Eisen J.A."/>
            <person name="Coyne R.S."/>
            <person name="Wu M."/>
            <person name="Wu D."/>
            <person name="Thiagarajan M."/>
            <person name="Wortman J.R."/>
            <person name="Badger J.H."/>
            <person name="Ren Q."/>
            <person name="Amedeo P."/>
            <person name="Jones K.M."/>
            <person name="Tallon L.J."/>
            <person name="Delcher A.L."/>
            <person name="Salzberg S.L."/>
            <person name="Silva J.C."/>
            <person name="Haas B.J."/>
            <person name="Majoros W.H."/>
            <person name="Farzad M."/>
            <person name="Carlton J.M."/>
            <person name="Smith R.K. Jr."/>
            <person name="Garg J."/>
            <person name="Pearlman R.E."/>
            <person name="Karrer K.M."/>
            <person name="Sun L."/>
            <person name="Manning G."/>
            <person name="Elde N.C."/>
            <person name="Turkewitz A.P."/>
            <person name="Asai D.J."/>
            <person name="Wilkes D.E."/>
            <person name="Wang Y."/>
            <person name="Cai H."/>
            <person name="Collins K."/>
            <person name="Stewart B.A."/>
            <person name="Lee S.R."/>
            <person name="Wilamowska K."/>
            <person name="Weinberg Z."/>
            <person name="Ruzzo W.L."/>
            <person name="Wloga D."/>
            <person name="Gaertig J."/>
            <person name="Frankel J."/>
            <person name="Tsao C.-C."/>
            <person name="Gorovsky M.A."/>
            <person name="Keeling P.J."/>
            <person name="Waller R.F."/>
            <person name="Patron N.J."/>
            <person name="Cherry J.M."/>
            <person name="Stover N.A."/>
            <person name="Krieger C.J."/>
            <person name="del Toro C."/>
            <person name="Ryder H.F."/>
            <person name="Williamson S.C."/>
            <person name="Barbeau R.A."/>
            <person name="Hamilton E.P."/>
            <person name="Orias E."/>
        </authorList>
    </citation>
    <scope>NUCLEOTIDE SEQUENCE [LARGE SCALE GENOMIC DNA]</scope>
    <source>
        <strain evidence="3">SB210</strain>
    </source>
</reference>
<dbReference type="Proteomes" id="UP000009168">
    <property type="component" value="Unassembled WGS sequence"/>
</dbReference>
<gene>
    <name evidence="2" type="ORF">TTHERM_001008728</name>
</gene>
<dbReference type="GeneID" id="24441389"/>
<dbReference type="OrthoDB" id="307937at2759"/>